<dbReference type="AlphaFoldDB" id="A0A8J2P535"/>
<keyword evidence="5" id="KW-0472">Membrane</keyword>
<dbReference type="Proteomes" id="UP000708208">
    <property type="component" value="Unassembled WGS sequence"/>
</dbReference>
<evidence type="ECO:0000256" key="3">
    <source>
        <dbReference type="ARBA" id="ARBA00022692"/>
    </source>
</evidence>
<feature type="non-terminal residue" evidence="7">
    <location>
        <position position="1"/>
    </location>
</feature>
<comment type="subcellular location">
    <subcellularLocation>
        <location evidence="1">Cell membrane</location>
        <topology evidence="1">Multi-pass membrane protein</topology>
    </subcellularLocation>
</comment>
<protein>
    <submittedName>
        <fullName evidence="7">Uncharacterized protein</fullName>
    </submittedName>
</protein>
<name>A0A8J2P535_9HEXA</name>
<dbReference type="EMBL" id="CAJVCH010349330">
    <property type="protein sequence ID" value="CAG7815636.1"/>
    <property type="molecule type" value="Genomic_DNA"/>
</dbReference>
<accession>A0A8J2P535</accession>
<dbReference type="InterPro" id="IPR009539">
    <property type="entry name" value="VANGL"/>
</dbReference>
<evidence type="ECO:0000256" key="5">
    <source>
        <dbReference type="ARBA" id="ARBA00023136"/>
    </source>
</evidence>
<comment type="caution">
    <text evidence="7">The sequence shown here is derived from an EMBL/GenBank/DDBJ whole genome shotgun (WGS) entry which is preliminary data.</text>
</comment>
<evidence type="ECO:0000256" key="4">
    <source>
        <dbReference type="ARBA" id="ARBA00022989"/>
    </source>
</evidence>
<evidence type="ECO:0000256" key="1">
    <source>
        <dbReference type="ARBA" id="ARBA00004651"/>
    </source>
</evidence>
<keyword evidence="8" id="KW-1185">Reference proteome</keyword>
<organism evidence="7 8">
    <name type="scientific">Allacma fusca</name>
    <dbReference type="NCBI Taxonomy" id="39272"/>
    <lineage>
        <taxon>Eukaryota</taxon>
        <taxon>Metazoa</taxon>
        <taxon>Ecdysozoa</taxon>
        <taxon>Arthropoda</taxon>
        <taxon>Hexapoda</taxon>
        <taxon>Collembola</taxon>
        <taxon>Symphypleona</taxon>
        <taxon>Sminthuridae</taxon>
        <taxon>Allacma</taxon>
    </lineage>
</organism>
<evidence type="ECO:0000313" key="8">
    <source>
        <dbReference type="Proteomes" id="UP000708208"/>
    </source>
</evidence>
<keyword evidence="4" id="KW-1133">Transmembrane helix</keyword>
<dbReference type="GO" id="GO:0005886">
    <property type="term" value="C:plasma membrane"/>
    <property type="evidence" value="ECO:0007669"/>
    <property type="project" value="UniProtKB-SubCell"/>
</dbReference>
<dbReference type="OrthoDB" id="8887313at2759"/>
<sequence>ITVVRSPDGVSKQWTIGNLSIQRAAVWVLQHYYAEFPAYNPHLDRLPPLRKRHASINNSNAPSFKFYDFEGIPSSFTPVSD</sequence>
<dbReference type="Pfam" id="PF06638">
    <property type="entry name" value="Strabismus"/>
    <property type="match status" value="1"/>
</dbReference>
<evidence type="ECO:0000256" key="6">
    <source>
        <dbReference type="ARBA" id="ARBA00025718"/>
    </source>
</evidence>
<dbReference type="PANTHER" id="PTHR20886">
    <property type="entry name" value="VANG-LIKE PROTEIN"/>
    <property type="match status" value="1"/>
</dbReference>
<keyword evidence="2" id="KW-1003">Cell membrane</keyword>
<keyword evidence="3" id="KW-0812">Transmembrane</keyword>
<gene>
    <name evidence="7" type="ORF">AFUS01_LOCUS26303</name>
</gene>
<comment type="similarity">
    <text evidence="6">Belongs to the Vang family.</text>
</comment>
<proteinExistence type="inferred from homology"/>
<reference evidence="7" key="1">
    <citation type="submission" date="2021-06" db="EMBL/GenBank/DDBJ databases">
        <authorList>
            <person name="Hodson N. C."/>
            <person name="Mongue J. A."/>
            <person name="Jaron S. K."/>
        </authorList>
    </citation>
    <scope>NUCLEOTIDE SEQUENCE</scope>
</reference>
<evidence type="ECO:0000313" key="7">
    <source>
        <dbReference type="EMBL" id="CAG7815636.1"/>
    </source>
</evidence>
<evidence type="ECO:0000256" key="2">
    <source>
        <dbReference type="ARBA" id="ARBA00022475"/>
    </source>
</evidence>